<name>A0A7H1MF04_9NEIS</name>
<evidence type="ECO:0000256" key="1">
    <source>
        <dbReference type="SAM" id="MobiDB-lite"/>
    </source>
</evidence>
<feature type="region of interest" description="Disordered" evidence="1">
    <location>
        <begin position="86"/>
        <end position="121"/>
    </location>
</feature>
<dbReference type="RefSeq" id="WP_187000002.1">
    <property type="nucleotide sequence ID" value="NZ_CP060414.2"/>
</dbReference>
<organism evidence="2 3">
    <name type="scientific">Neisseria musculi</name>
    <dbReference type="NCBI Taxonomy" id="1815583"/>
    <lineage>
        <taxon>Bacteria</taxon>
        <taxon>Pseudomonadati</taxon>
        <taxon>Pseudomonadota</taxon>
        <taxon>Betaproteobacteria</taxon>
        <taxon>Neisseriales</taxon>
        <taxon>Neisseriaceae</taxon>
        <taxon>Neisseria</taxon>
    </lineage>
</organism>
<evidence type="ECO:0000313" key="3">
    <source>
        <dbReference type="Proteomes" id="UP000516412"/>
    </source>
</evidence>
<dbReference type="EMBL" id="CP060414">
    <property type="protein sequence ID" value="QNT60219.1"/>
    <property type="molecule type" value="Genomic_DNA"/>
</dbReference>
<reference evidence="2" key="1">
    <citation type="submission" date="2024-06" db="EMBL/GenBank/DDBJ databases">
        <title>Complete Genome Sequence of mouse commensal type strain Neisseria musculi.</title>
        <authorList>
            <person name="Thapa E."/>
            <person name="Aluvathingal J."/>
            <person name="Nadendla S."/>
            <person name="Mehta A."/>
            <person name="Tettelin H."/>
            <person name="Weyand N.J."/>
        </authorList>
    </citation>
    <scope>NUCLEOTIDE SEQUENCE</scope>
    <source>
        <strain evidence="2">NW831</strain>
    </source>
</reference>
<accession>A0A7H1MF04</accession>
<dbReference type="KEGG" id="nmus:H7A79_1642"/>
<feature type="compositionally biased region" description="Polar residues" evidence="1">
    <location>
        <begin position="99"/>
        <end position="111"/>
    </location>
</feature>
<dbReference type="AlphaFoldDB" id="A0A7H1MF04"/>
<sequence>MKTEEKKFALASKQIPTVNSGWLDRELGEAMAEAVRAVLAHGKQADITVKLKIQPQNIQHGTVKISHDVTSKLPKEKREGGIVFATPDGNIQADDPAQGTLNLKGTGNSEKTPLKLAANNK</sequence>
<evidence type="ECO:0000313" key="2">
    <source>
        <dbReference type="EMBL" id="QNT60219.1"/>
    </source>
</evidence>
<keyword evidence="3" id="KW-1185">Reference proteome</keyword>
<dbReference type="Proteomes" id="UP000516412">
    <property type="component" value="Chromosome"/>
</dbReference>
<protein>
    <submittedName>
        <fullName evidence="2">Uncharacterized protein</fullName>
    </submittedName>
</protein>
<proteinExistence type="predicted"/>
<gene>
    <name evidence="2" type="ORF">H7A79_1642</name>
</gene>